<evidence type="ECO:0000313" key="2">
    <source>
        <dbReference type="Proteomes" id="UP000779070"/>
    </source>
</evidence>
<name>A0ABS3A1D5_9VIBR</name>
<dbReference type="EMBL" id="JAFHLB010000003">
    <property type="protein sequence ID" value="MBN3576854.1"/>
    <property type="molecule type" value="Genomic_DNA"/>
</dbReference>
<proteinExistence type="predicted"/>
<protein>
    <submittedName>
        <fullName evidence="1">Uncharacterized protein</fullName>
    </submittedName>
</protein>
<dbReference type="Proteomes" id="UP000779070">
    <property type="component" value="Unassembled WGS sequence"/>
</dbReference>
<evidence type="ECO:0000313" key="1">
    <source>
        <dbReference type="EMBL" id="MBN3576854.1"/>
    </source>
</evidence>
<dbReference type="RefSeq" id="WP_206368887.1">
    <property type="nucleotide sequence ID" value="NZ_CAWPTM010000145.1"/>
</dbReference>
<sequence>MAFASLESLEEAHEKEVVSRVSKYLSNIGYSNFNPNNIWMLEEPILEKLRGNSKRVYQQLSDNG</sequence>
<reference evidence="1 2" key="1">
    <citation type="submission" date="2021-02" db="EMBL/GenBank/DDBJ databases">
        <title>Draft Genome Sequences of 5 Vibrio neptunius Strains Isolated From of Bivalve Hatcheries.</title>
        <authorList>
            <person name="Galvis F."/>
            <person name="Barja J.L."/>
            <person name="Lemos M.L."/>
            <person name="Balado M."/>
        </authorList>
    </citation>
    <scope>NUCLEOTIDE SEQUENCE [LARGE SCALE GENOMIC DNA]</scope>
    <source>
        <strain evidence="1 2">PP-145.98</strain>
    </source>
</reference>
<comment type="caution">
    <text evidence="1">The sequence shown here is derived from an EMBL/GenBank/DDBJ whole genome shotgun (WGS) entry which is preliminary data.</text>
</comment>
<gene>
    <name evidence="1" type="ORF">JYA62_04125</name>
</gene>
<accession>A0ABS3A1D5</accession>
<keyword evidence="2" id="KW-1185">Reference proteome</keyword>
<organism evidence="1 2">
    <name type="scientific">Vibrio neptunius</name>
    <dbReference type="NCBI Taxonomy" id="170651"/>
    <lineage>
        <taxon>Bacteria</taxon>
        <taxon>Pseudomonadati</taxon>
        <taxon>Pseudomonadota</taxon>
        <taxon>Gammaproteobacteria</taxon>
        <taxon>Vibrionales</taxon>
        <taxon>Vibrionaceae</taxon>
        <taxon>Vibrio</taxon>
    </lineage>
</organism>